<feature type="region of interest" description="Disordered" evidence="1">
    <location>
        <begin position="52"/>
        <end position="94"/>
    </location>
</feature>
<accession>A0A164RHS1</accession>
<dbReference type="EMBL" id="KV419420">
    <property type="protein sequence ID" value="KZS90568.1"/>
    <property type="molecule type" value="Genomic_DNA"/>
</dbReference>
<evidence type="ECO:0000256" key="1">
    <source>
        <dbReference type="SAM" id="MobiDB-lite"/>
    </source>
</evidence>
<dbReference type="Proteomes" id="UP000076722">
    <property type="component" value="Unassembled WGS sequence"/>
</dbReference>
<dbReference type="AlphaFoldDB" id="A0A164RHS1"/>
<organism evidence="2 3">
    <name type="scientific">Sistotremastrum niveocremeum HHB9708</name>
    <dbReference type="NCBI Taxonomy" id="1314777"/>
    <lineage>
        <taxon>Eukaryota</taxon>
        <taxon>Fungi</taxon>
        <taxon>Dikarya</taxon>
        <taxon>Basidiomycota</taxon>
        <taxon>Agaricomycotina</taxon>
        <taxon>Agaricomycetes</taxon>
        <taxon>Sistotremastrales</taxon>
        <taxon>Sistotremastraceae</taxon>
        <taxon>Sertulicium</taxon>
        <taxon>Sertulicium niveocremeum</taxon>
    </lineage>
</organism>
<reference evidence="2 3" key="1">
    <citation type="journal article" date="2016" name="Mol. Biol. Evol.">
        <title>Comparative Genomics of Early-Diverging Mushroom-Forming Fungi Provides Insights into the Origins of Lignocellulose Decay Capabilities.</title>
        <authorList>
            <person name="Nagy L.G."/>
            <person name="Riley R."/>
            <person name="Tritt A."/>
            <person name="Adam C."/>
            <person name="Daum C."/>
            <person name="Floudas D."/>
            <person name="Sun H."/>
            <person name="Yadav J.S."/>
            <person name="Pangilinan J."/>
            <person name="Larsson K.H."/>
            <person name="Matsuura K."/>
            <person name="Barry K."/>
            <person name="Labutti K."/>
            <person name="Kuo R."/>
            <person name="Ohm R.A."/>
            <person name="Bhattacharya S.S."/>
            <person name="Shirouzu T."/>
            <person name="Yoshinaga Y."/>
            <person name="Martin F.M."/>
            <person name="Grigoriev I.V."/>
            <person name="Hibbett D.S."/>
        </authorList>
    </citation>
    <scope>NUCLEOTIDE SEQUENCE [LARGE SCALE GENOMIC DNA]</scope>
    <source>
        <strain evidence="2 3">HHB9708</strain>
    </source>
</reference>
<sequence>MLSTIWEGVTSRNVARIFPPSSILPSYHPVRHRPSYHPTILSSSIVHPTNPIRSIPSYHPEHPRPPSSFSSSSTRTISSSSIVPSHPFSHPRPRPSLSWCHRIVPSYHPSPHEHNHVDHPKVHSLASSYLRLIIVPSYHPIISSISSRIPPLGCRLSSLPIAPFLLSGPSQHAILSIDLPAQYLRGRNL</sequence>
<protein>
    <submittedName>
        <fullName evidence="2">Uncharacterized protein</fullName>
    </submittedName>
</protein>
<proteinExistence type="predicted"/>
<gene>
    <name evidence="2" type="ORF">SISNIDRAFT_488145</name>
</gene>
<feature type="compositionally biased region" description="Low complexity" evidence="1">
    <location>
        <begin position="67"/>
        <end position="88"/>
    </location>
</feature>
<evidence type="ECO:0000313" key="2">
    <source>
        <dbReference type="EMBL" id="KZS90568.1"/>
    </source>
</evidence>
<keyword evidence="3" id="KW-1185">Reference proteome</keyword>
<name>A0A164RHS1_9AGAM</name>
<evidence type="ECO:0000313" key="3">
    <source>
        <dbReference type="Proteomes" id="UP000076722"/>
    </source>
</evidence>